<feature type="non-terminal residue" evidence="1">
    <location>
        <position position="105"/>
    </location>
</feature>
<feature type="non-terminal residue" evidence="1">
    <location>
        <position position="1"/>
    </location>
</feature>
<dbReference type="AlphaFoldDB" id="A0A820R4P9"/>
<protein>
    <submittedName>
        <fullName evidence="1">Uncharacterized protein</fullName>
    </submittedName>
</protein>
<gene>
    <name evidence="1" type="ORF">KXQ929_LOCUS52894</name>
</gene>
<evidence type="ECO:0000313" key="1">
    <source>
        <dbReference type="EMBL" id="CAF4432948.1"/>
    </source>
</evidence>
<name>A0A820R4P9_9BILA</name>
<reference evidence="1" key="1">
    <citation type="submission" date="2021-02" db="EMBL/GenBank/DDBJ databases">
        <authorList>
            <person name="Nowell W R."/>
        </authorList>
    </citation>
    <scope>NUCLEOTIDE SEQUENCE</scope>
</reference>
<dbReference type="EMBL" id="CAJOBB010028901">
    <property type="protein sequence ID" value="CAF4432948.1"/>
    <property type="molecule type" value="Genomic_DNA"/>
</dbReference>
<accession>A0A820R4P9</accession>
<dbReference type="Proteomes" id="UP000663868">
    <property type="component" value="Unassembled WGS sequence"/>
</dbReference>
<comment type="caution">
    <text evidence="1">The sequence shown here is derived from an EMBL/GenBank/DDBJ whole genome shotgun (WGS) entry which is preliminary data.</text>
</comment>
<proteinExistence type="predicted"/>
<organism evidence="1 2">
    <name type="scientific">Adineta steineri</name>
    <dbReference type="NCBI Taxonomy" id="433720"/>
    <lineage>
        <taxon>Eukaryota</taxon>
        <taxon>Metazoa</taxon>
        <taxon>Spiralia</taxon>
        <taxon>Gnathifera</taxon>
        <taxon>Rotifera</taxon>
        <taxon>Eurotatoria</taxon>
        <taxon>Bdelloidea</taxon>
        <taxon>Adinetida</taxon>
        <taxon>Adinetidae</taxon>
        <taxon>Adineta</taxon>
    </lineage>
</organism>
<evidence type="ECO:0000313" key="2">
    <source>
        <dbReference type="Proteomes" id="UP000663868"/>
    </source>
</evidence>
<sequence>SIIGYQLVSFKTSHLITSDDEIKSFIKQELTQTYIDAGIRVSSIEFYLIPRAQATALNGRKPNEKIVLLITEEEFQYLELIINITNIINAEDISSLFSLQEETTV</sequence>